<dbReference type="InterPro" id="IPR035979">
    <property type="entry name" value="RBD_domain_sf"/>
</dbReference>
<dbReference type="Gene3D" id="3.30.70.330">
    <property type="match status" value="1"/>
</dbReference>
<dbReference type="PROSITE" id="PS50102">
    <property type="entry name" value="RRM"/>
    <property type="match status" value="1"/>
</dbReference>
<feature type="region of interest" description="Disordered" evidence="4">
    <location>
        <begin position="410"/>
        <end position="471"/>
    </location>
</feature>
<evidence type="ECO:0000256" key="2">
    <source>
        <dbReference type="PROSITE-ProRule" id="PRU00176"/>
    </source>
</evidence>
<evidence type="ECO:0000259" key="5">
    <source>
        <dbReference type="PROSITE" id="PS50102"/>
    </source>
</evidence>
<dbReference type="OrthoDB" id="443401at2759"/>
<feature type="coiled-coil region" evidence="3">
    <location>
        <begin position="231"/>
        <end position="275"/>
    </location>
</feature>
<protein>
    <recommendedName>
        <fullName evidence="5">RRM domain-containing protein</fullName>
    </recommendedName>
</protein>
<keyword evidence="3" id="KW-0175">Coiled coil</keyword>
<dbReference type="PANTHER" id="PTHR14398">
    <property type="entry name" value="RNA RECOGNITION RRM/RNP DOMAIN"/>
    <property type="match status" value="1"/>
</dbReference>
<proteinExistence type="predicted"/>
<reference evidence="6 7" key="1">
    <citation type="submission" date="2019-01" db="EMBL/GenBank/DDBJ databases">
        <authorList>
            <person name="Sayadi A."/>
        </authorList>
    </citation>
    <scope>NUCLEOTIDE SEQUENCE [LARGE SCALE GENOMIC DNA]</scope>
</reference>
<feature type="compositionally biased region" description="Acidic residues" evidence="4">
    <location>
        <begin position="441"/>
        <end position="471"/>
    </location>
</feature>
<dbReference type="GO" id="GO:0003723">
    <property type="term" value="F:RNA binding"/>
    <property type="evidence" value="ECO:0007669"/>
    <property type="project" value="UniProtKB-UniRule"/>
</dbReference>
<evidence type="ECO:0000313" key="6">
    <source>
        <dbReference type="EMBL" id="VEN44841.1"/>
    </source>
</evidence>
<dbReference type="Pfam" id="PF14605">
    <property type="entry name" value="Nup35_RRM_2"/>
    <property type="match status" value="1"/>
</dbReference>
<dbReference type="InterPro" id="IPR045137">
    <property type="entry name" value="RBM26/27"/>
</dbReference>
<sequence>TIQVQYEGDPESALITFSSHAEANAAYRSTEAVLNNRFIKVFWHNSNPQQPTDAKHQENVPPSMRSVKDRLGTQTPQAVPPNANKVFNLVQPKADDTSAPGVPGEEKPQDASSGDEKTKEENHTQAVEAIKKGQELLAAQAKVKKNQDVQRKQVLQIQSDLRKKKQELLDKQLSQQKILVEKMEKMPPGPARDLVKDTIKKTQEAIAAITKDLEAAALAASKASAAKPKTKEEAQRELLDAELDLIAKQQEGADTKELQKKLNELRAKVAAAGAATRGGRIGRRYPLSTPVIGRHLLTKNNLKLKAMKTVNRPSTTSQTSTTLNTTFQKHTVDHRPTKLLVSGYETDEQDSVLSHFQQYGEIADYEVDASIPSITLNYKSRKEAEMALLKGKHFQDRTLSITWSTSKQLNRQRSSGSASTRTVVMSETEEDQLIDSSILDGTEEDLGPEISEEALLQDDEEEEDEDRSWRR</sequence>
<keyword evidence="1 2" id="KW-0694">RNA-binding</keyword>
<dbReference type="GO" id="GO:0005634">
    <property type="term" value="C:nucleus"/>
    <property type="evidence" value="ECO:0007669"/>
    <property type="project" value="TreeGrafter"/>
</dbReference>
<evidence type="ECO:0000313" key="7">
    <source>
        <dbReference type="Proteomes" id="UP000410492"/>
    </source>
</evidence>
<evidence type="ECO:0000256" key="3">
    <source>
        <dbReference type="SAM" id="Coils"/>
    </source>
</evidence>
<dbReference type="Proteomes" id="UP000410492">
    <property type="component" value="Unassembled WGS sequence"/>
</dbReference>
<feature type="compositionally biased region" description="Polar residues" evidence="4">
    <location>
        <begin position="410"/>
        <end position="425"/>
    </location>
</feature>
<dbReference type="EMBL" id="CAACVG010007325">
    <property type="protein sequence ID" value="VEN44841.1"/>
    <property type="molecule type" value="Genomic_DNA"/>
</dbReference>
<evidence type="ECO:0000256" key="1">
    <source>
        <dbReference type="ARBA" id="ARBA00022884"/>
    </source>
</evidence>
<accession>A0A653CA81</accession>
<organism evidence="6 7">
    <name type="scientific">Callosobruchus maculatus</name>
    <name type="common">Southern cowpea weevil</name>
    <name type="synonym">Pulse bruchid</name>
    <dbReference type="NCBI Taxonomy" id="64391"/>
    <lineage>
        <taxon>Eukaryota</taxon>
        <taxon>Metazoa</taxon>
        <taxon>Ecdysozoa</taxon>
        <taxon>Arthropoda</taxon>
        <taxon>Hexapoda</taxon>
        <taxon>Insecta</taxon>
        <taxon>Pterygota</taxon>
        <taxon>Neoptera</taxon>
        <taxon>Endopterygota</taxon>
        <taxon>Coleoptera</taxon>
        <taxon>Polyphaga</taxon>
        <taxon>Cucujiformia</taxon>
        <taxon>Chrysomeloidea</taxon>
        <taxon>Chrysomelidae</taxon>
        <taxon>Bruchinae</taxon>
        <taxon>Bruchini</taxon>
        <taxon>Callosobruchus</taxon>
    </lineage>
</organism>
<dbReference type="SUPFAM" id="SSF54928">
    <property type="entry name" value="RNA-binding domain, RBD"/>
    <property type="match status" value="1"/>
</dbReference>
<feature type="domain" description="RRM" evidence="5">
    <location>
        <begin position="337"/>
        <end position="406"/>
    </location>
</feature>
<gene>
    <name evidence="6" type="ORF">CALMAC_LOCUS7500</name>
</gene>
<feature type="compositionally biased region" description="Basic and acidic residues" evidence="4">
    <location>
        <begin position="104"/>
        <end position="124"/>
    </location>
</feature>
<name>A0A653CA81_CALMS</name>
<dbReference type="PANTHER" id="PTHR14398:SF0">
    <property type="entry name" value="ZINC FINGER PROTEIN SWM"/>
    <property type="match status" value="1"/>
</dbReference>
<evidence type="ECO:0000256" key="4">
    <source>
        <dbReference type="SAM" id="MobiDB-lite"/>
    </source>
</evidence>
<feature type="non-terminal residue" evidence="6">
    <location>
        <position position="1"/>
    </location>
</feature>
<dbReference type="InterPro" id="IPR000504">
    <property type="entry name" value="RRM_dom"/>
</dbReference>
<keyword evidence="7" id="KW-1185">Reference proteome</keyword>
<dbReference type="InterPro" id="IPR012677">
    <property type="entry name" value="Nucleotide-bd_a/b_plait_sf"/>
</dbReference>
<dbReference type="AlphaFoldDB" id="A0A653CA81"/>
<feature type="region of interest" description="Disordered" evidence="4">
    <location>
        <begin position="45"/>
        <end position="124"/>
    </location>
</feature>